<dbReference type="EMBL" id="ONZQ02000001">
    <property type="protein sequence ID" value="SPN96786.1"/>
    <property type="molecule type" value="Genomic_DNA"/>
</dbReference>
<keyword evidence="6" id="KW-0804">Transcription</keyword>
<dbReference type="AlphaFoldDB" id="A0AAE8MP58"/>
<dbReference type="PANTHER" id="PTHR21297">
    <property type="entry name" value="DNA-DIRECTED RNA POLYMERASE II"/>
    <property type="match status" value="1"/>
</dbReference>
<dbReference type="GO" id="GO:0000428">
    <property type="term" value="C:DNA-directed RNA polymerase complex"/>
    <property type="evidence" value="ECO:0007669"/>
    <property type="project" value="UniProtKB-KW"/>
</dbReference>
<comment type="subcellular location">
    <subcellularLocation>
        <location evidence="1">Nucleus</location>
    </subcellularLocation>
</comment>
<dbReference type="InterPro" id="IPR045222">
    <property type="entry name" value="Rpb4-like"/>
</dbReference>
<feature type="region of interest" description="Disordered" evidence="4">
    <location>
        <begin position="1"/>
        <end position="28"/>
    </location>
</feature>
<dbReference type="GO" id="GO:0006352">
    <property type="term" value="P:DNA-templated transcription initiation"/>
    <property type="evidence" value="ECO:0007669"/>
    <property type="project" value="InterPro"/>
</dbReference>
<gene>
    <name evidence="6" type="ORF">DNG_00306</name>
</gene>
<evidence type="ECO:0000313" key="6">
    <source>
        <dbReference type="EMBL" id="SPN96786.1"/>
    </source>
</evidence>
<comment type="caution">
    <text evidence="6">The sequence shown here is derived from an EMBL/GenBank/DDBJ whole genome shotgun (WGS) entry which is preliminary data.</text>
</comment>
<comment type="similarity">
    <text evidence="3">Belongs to the eukaryotic RPB4 RNA polymerase subunit family.</text>
</comment>
<evidence type="ECO:0000259" key="5">
    <source>
        <dbReference type="SMART" id="SM00657"/>
    </source>
</evidence>
<evidence type="ECO:0000256" key="1">
    <source>
        <dbReference type="ARBA" id="ARBA00004123"/>
    </source>
</evidence>
<dbReference type="SMART" id="SM00657">
    <property type="entry name" value="RPOL4c"/>
    <property type="match status" value="1"/>
</dbReference>
<name>A0AAE8MP58_9PEZI</name>
<dbReference type="FunFam" id="1.20.1250.40:FF:000003">
    <property type="entry name" value="DNA-directed RNA polymerase II subunit rpb4"/>
    <property type="match status" value="1"/>
</dbReference>
<sequence>MSENQPKRTLAPRTSRPKPTPPGNEEAGATLHLGEFQNVDTLTLSEAALVINALVSKRRADRRNVNETEMLQQTLSYLDNFARFTRKENVEAVERLLSSATQLSKFERAQLGSLCCEYAEEAKTLIPSLQDKISDDELQHILDEISNLQAK</sequence>
<evidence type="ECO:0000256" key="4">
    <source>
        <dbReference type="SAM" id="MobiDB-lite"/>
    </source>
</evidence>
<accession>A0AAE8MP58</accession>
<dbReference type="InterPro" id="IPR006590">
    <property type="entry name" value="RNA_pol_Rpb4/RPC9_core"/>
</dbReference>
<evidence type="ECO:0000313" key="7">
    <source>
        <dbReference type="Proteomes" id="UP001187682"/>
    </source>
</evidence>
<organism evidence="6 7">
    <name type="scientific">Cephalotrichum gorgonifer</name>
    <dbReference type="NCBI Taxonomy" id="2041049"/>
    <lineage>
        <taxon>Eukaryota</taxon>
        <taxon>Fungi</taxon>
        <taxon>Dikarya</taxon>
        <taxon>Ascomycota</taxon>
        <taxon>Pezizomycotina</taxon>
        <taxon>Sordariomycetes</taxon>
        <taxon>Hypocreomycetidae</taxon>
        <taxon>Microascales</taxon>
        <taxon>Microascaceae</taxon>
        <taxon>Cephalotrichum</taxon>
    </lineage>
</organism>
<reference evidence="6" key="1">
    <citation type="submission" date="2018-03" db="EMBL/GenBank/DDBJ databases">
        <authorList>
            <person name="Guldener U."/>
        </authorList>
    </citation>
    <scope>NUCLEOTIDE SEQUENCE</scope>
</reference>
<dbReference type="InterPro" id="IPR038324">
    <property type="entry name" value="Rpb4/RPC9_sf"/>
</dbReference>
<dbReference type="Pfam" id="PF03874">
    <property type="entry name" value="RNA_pol_Rpb4"/>
    <property type="match status" value="1"/>
</dbReference>
<feature type="domain" description="RNA polymerase Rpb4/RPC9 core" evidence="5">
    <location>
        <begin position="34"/>
        <end position="151"/>
    </location>
</feature>
<evidence type="ECO:0000256" key="3">
    <source>
        <dbReference type="ARBA" id="ARBA00025724"/>
    </source>
</evidence>
<keyword evidence="2" id="KW-0539">Nucleus</keyword>
<dbReference type="InterPro" id="IPR010997">
    <property type="entry name" value="HRDC-like_sf"/>
</dbReference>
<dbReference type="Proteomes" id="UP001187682">
    <property type="component" value="Unassembled WGS sequence"/>
</dbReference>
<proteinExistence type="inferred from homology"/>
<keyword evidence="7" id="KW-1185">Reference proteome</keyword>
<protein>
    <submittedName>
        <fullName evidence="6">Related to DNA-directed RNA polymerase II chain</fullName>
    </submittedName>
</protein>
<evidence type="ECO:0000256" key="2">
    <source>
        <dbReference type="ARBA" id="ARBA00023242"/>
    </source>
</evidence>
<dbReference type="InterPro" id="IPR005574">
    <property type="entry name" value="Rpb4/RPC9"/>
</dbReference>
<dbReference type="SUPFAM" id="SSF47819">
    <property type="entry name" value="HRDC-like"/>
    <property type="match status" value="1"/>
</dbReference>
<keyword evidence="6" id="KW-0240">DNA-directed RNA polymerase</keyword>
<dbReference type="Gene3D" id="1.20.1250.40">
    <property type="match status" value="1"/>
</dbReference>
<dbReference type="GO" id="GO:0000166">
    <property type="term" value="F:nucleotide binding"/>
    <property type="evidence" value="ECO:0007669"/>
    <property type="project" value="InterPro"/>
</dbReference>
<dbReference type="GO" id="GO:0005634">
    <property type="term" value="C:nucleus"/>
    <property type="evidence" value="ECO:0007669"/>
    <property type="project" value="UniProtKB-SubCell"/>
</dbReference>